<gene>
    <name evidence="9" type="ORF">AVDCRST_MAG88-350</name>
</gene>
<evidence type="ECO:0000256" key="5">
    <source>
        <dbReference type="ARBA" id="ARBA00022989"/>
    </source>
</evidence>
<feature type="transmembrane region" description="Helical" evidence="7">
    <location>
        <begin position="153"/>
        <end position="176"/>
    </location>
</feature>
<dbReference type="PROSITE" id="PS50850">
    <property type="entry name" value="MFS"/>
    <property type="match status" value="1"/>
</dbReference>
<organism evidence="9">
    <name type="scientific">uncultured Thermomicrobiales bacterium</name>
    <dbReference type="NCBI Taxonomy" id="1645740"/>
    <lineage>
        <taxon>Bacteria</taxon>
        <taxon>Pseudomonadati</taxon>
        <taxon>Thermomicrobiota</taxon>
        <taxon>Thermomicrobia</taxon>
        <taxon>Thermomicrobiales</taxon>
        <taxon>environmental samples</taxon>
    </lineage>
</organism>
<keyword evidence="3" id="KW-1003">Cell membrane</keyword>
<dbReference type="PANTHER" id="PTHR23513:SF6">
    <property type="entry name" value="MAJOR FACILITATOR SUPERFAMILY ASSOCIATED DOMAIN-CONTAINING PROTEIN"/>
    <property type="match status" value="1"/>
</dbReference>
<feature type="transmembrane region" description="Helical" evidence="7">
    <location>
        <begin position="310"/>
        <end position="332"/>
    </location>
</feature>
<reference evidence="9" key="1">
    <citation type="submission" date="2020-02" db="EMBL/GenBank/DDBJ databases">
        <authorList>
            <person name="Meier V. D."/>
        </authorList>
    </citation>
    <scope>NUCLEOTIDE SEQUENCE</scope>
    <source>
        <strain evidence="9">AVDCRST_MAG88</strain>
    </source>
</reference>
<evidence type="ECO:0000256" key="6">
    <source>
        <dbReference type="ARBA" id="ARBA00023136"/>
    </source>
</evidence>
<proteinExistence type="predicted"/>
<dbReference type="GO" id="GO:0005886">
    <property type="term" value="C:plasma membrane"/>
    <property type="evidence" value="ECO:0007669"/>
    <property type="project" value="UniProtKB-SubCell"/>
</dbReference>
<comment type="subcellular location">
    <subcellularLocation>
        <location evidence="1">Cell membrane</location>
        <topology evidence="1">Multi-pass membrane protein</topology>
    </subcellularLocation>
</comment>
<dbReference type="EMBL" id="CADCWM010000110">
    <property type="protein sequence ID" value="CAA9545248.1"/>
    <property type="molecule type" value="Genomic_DNA"/>
</dbReference>
<dbReference type="Gene3D" id="1.20.1250.20">
    <property type="entry name" value="MFS general substrate transporter like domains"/>
    <property type="match status" value="1"/>
</dbReference>
<dbReference type="GO" id="GO:0022857">
    <property type="term" value="F:transmembrane transporter activity"/>
    <property type="evidence" value="ECO:0007669"/>
    <property type="project" value="InterPro"/>
</dbReference>
<feature type="non-terminal residue" evidence="9">
    <location>
        <position position="1"/>
    </location>
</feature>
<dbReference type="Pfam" id="PF05977">
    <property type="entry name" value="MFS_3"/>
    <property type="match status" value="1"/>
</dbReference>
<name>A0A6J4UE73_9BACT</name>
<evidence type="ECO:0000259" key="8">
    <source>
        <dbReference type="PROSITE" id="PS50850"/>
    </source>
</evidence>
<keyword evidence="4 7" id="KW-0812">Transmembrane</keyword>
<feature type="transmembrane region" description="Helical" evidence="7">
    <location>
        <begin position="282"/>
        <end position="304"/>
    </location>
</feature>
<feature type="transmembrane region" description="Helical" evidence="7">
    <location>
        <begin position="188"/>
        <end position="208"/>
    </location>
</feature>
<keyword evidence="6 7" id="KW-0472">Membrane</keyword>
<dbReference type="InterPro" id="IPR020846">
    <property type="entry name" value="MFS_dom"/>
</dbReference>
<evidence type="ECO:0000256" key="1">
    <source>
        <dbReference type="ARBA" id="ARBA00004651"/>
    </source>
</evidence>
<dbReference type="InterPro" id="IPR010290">
    <property type="entry name" value="TM_effector"/>
</dbReference>
<dbReference type="PANTHER" id="PTHR23513">
    <property type="entry name" value="INTEGRAL MEMBRANE EFFLUX PROTEIN-RELATED"/>
    <property type="match status" value="1"/>
</dbReference>
<dbReference type="AlphaFoldDB" id="A0A6J4UE73"/>
<evidence type="ECO:0000256" key="3">
    <source>
        <dbReference type="ARBA" id="ARBA00022475"/>
    </source>
</evidence>
<sequence length="352" mass="36137">ANILLGISILPLLLVRSADWLWLLYLASLVQSALAQFLAPAENALLPRLVAEQDLVPANALNGINNNIARLAGPPLGGLVVAAWDLGGAMLLDAASFFVAAALVARVAVDGHVVRADPAEGSPDRFASTWAGAWVKAWHEWVDGLALVRCDRVVAVIFVFMAISGVGEGVMGALFVPFVTTVLGGDGFAYGTIVAAQAVGGLGGSAVIGQFGRRVSPQRLFAFGAIALGVVDLCIFNAHRVYPGVLPPLILMIVVGLPAACIGIGYTTLVQTAVADEYRGRVLGSLGAVSALSLLIGAALAGTLGNRVGVVSLLTIQAVGYPLSGLIVLVALPPGTSCDGSQSVPRPRAARW</sequence>
<feature type="transmembrane region" description="Helical" evidence="7">
    <location>
        <begin position="220"/>
        <end position="239"/>
    </location>
</feature>
<keyword evidence="2" id="KW-0813">Transport</keyword>
<evidence type="ECO:0000256" key="4">
    <source>
        <dbReference type="ARBA" id="ARBA00022692"/>
    </source>
</evidence>
<evidence type="ECO:0000256" key="2">
    <source>
        <dbReference type="ARBA" id="ARBA00022448"/>
    </source>
</evidence>
<dbReference type="SUPFAM" id="SSF103473">
    <property type="entry name" value="MFS general substrate transporter"/>
    <property type="match status" value="1"/>
</dbReference>
<protein>
    <submittedName>
        <fullName evidence="9">Uncharacterized MFS-type transporter</fullName>
    </submittedName>
</protein>
<keyword evidence="5 7" id="KW-1133">Transmembrane helix</keyword>
<feature type="transmembrane region" description="Helical" evidence="7">
    <location>
        <begin position="20"/>
        <end position="39"/>
    </location>
</feature>
<dbReference type="InterPro" id="IPR036259">
    <property type="entry name" value="MFS_trans_sf"/>
</dbReference>
<feature type="transmembrane region" description="Helical" evidence="7">
    <location>
        <begin position="245"/>
        <end position="270"/>
    </location>
</feature>
<evidence type="ECO:0000313" key="9">
    <source>
        <dbReference type="EMBL" id="CAA9545248.1"/>
    </source>
</evidence>
<evidence type="ECO:0000256" key="7">
    <source>
        <dbReference type="SAM" id="Phobius"/>
    </source>
</evidence>
<accession>A0A6J4UE73</accession>
<feature type="domain" description="Major facilitator superfamily (MFS) profile" evidence="8">
    <location>
        <begin position="153"/>
        <end position="352"/>
    </location>
</feature>
<dbReference type="CDD" id="cd06173">
    <property type="entry name" value="MFS_MefA_like"/>
    <property type="match status" value="1"/>
</dbReference>